<dbReference type="InterPro" id="IPR036320">
    <property type="entry name" value="Glycosyl_Trfase_fam3_N_dom_sf"/>
</dbReference>
<evidence type="ECO:0000256" key="8">
    <source>
        <dbReference type="ARBA" id="ARBA00061500"/>
    </source>
</evidence>
<evidence type="ECO:0000256" key="6">
    <source>
        <dbReference type="ARBA" id="ARBA00022822"/>
    </source>
</evidence>
<comment type="caution">
    <text evidence="11">The sequence shown here is derived from an EMBL/GenBank/DDBJ whole genome shotgun (WGS) entry which is preliminary data.</text>
</comment>
<dbReference type="Proteomes" id="UP001190700">
    <property type="component" value="Unassembled WGS sequence"/>
</dbReference>
<dbReference type="AlphaFoldDB" id="A0AAE0G265"/>
<dbReference type="Gene3D" id="3.40.1030.10">
    <property type="entry name" value="Nucleoside phosphorylase/phosphoribosyltransferase catalytic domain"/>
    <property type="match status" value="1"/>
</dbReference>
<dbReference type="InterPro" id="IPR000312">
    <property type="entry name" value="Glycosyl_Trfase_fam3"/>
</dbReference>
<dbReference type="SUPFAM" id="SSF52418">
    <property type="entry name" value="Nucleoside phosphorylase/phosphoribosyltransferase catalytic domain"/>
    <property type="match status" value="1"/>
</dbReference>
<dbReference type="FunFam" id="3.40.1030.10:FF:000002">
    <property type="entry name" value="Anthranilate phosphoribosyltransferase"/>
    <property type="match status" value="1"/>
</dbReference>
<evidence type="ECO:0000259" key="10">
    <source>
        <dbReference type="Pfam" id="PF02885"/>
    </source>
</evidence>
<sequence length="419" mass="43841">MASTMLQKVPSVHARTVQTVQPTSACKPAVCSTATRRSSAVKSCKFFTGRGIPQGSRMMKASCREPANVTTSSLSIPEVIEKLMDKEDLTQEETSNALQLMVSGADAAQISAFLVLLRAKGETPSEVAGLASAMQAMSVKADCGDDILDIVGTGGDGIGSVNISTGSCLIAAAAGARVAKHGNRSVSSMCGSADVLEALGVQVDLGPESMAECVNECNMGFMFAPRYHPAMKSVAPVRKSLKVRTAFNLLGPMLNPAGAKYALVGVYSPAPEVLGLMGQSLMRLDMEKALIVHSQGLDELTPMGSATIMEVTKDQSETYEFDPLEVGIPRCEVEDLKGGDRFVNAELLRETLAGKPGAIGNALALNAGVALSAAGKADSVQAGVQLALEVQQSGEGLKTLDKWVAKTQELYEREQAAAK</sequence>
<dbReference type="EMBL" id="LGRX02010545">
    <property type="protein sequence ID" value="KAK3270163.1"/>
    <property type="molecule type" value="Genomic_DNA"/>
</dbReference>
<evidence type="ECO:0000259" key="9">
    <source>
        <dbReference type="Pfam" id="PF00591"/>
    </source>
</evidence>
<dbReference type="Pfam" id="PF02885">
    <property type="entry name" value="Glycos_trans_3N"/>
    <property type="match status" value="1"/>
</dbReference>
<organism evidence="11 12">
    <name type="scientific">Cymbomonas tetramitiformis</name>
    <dbReference type="NCBI Taxonomy" id="36881"/>
    <lineage>
        <taxon>Eukaryota</taxon>
        <taxon>Viridiplantae</taxon>
        <taxon>Chlorophyta</taxon>
        <taxon>Pyramimonadophyceae</taxon>
        <taxon>Pyramimonadales</taxon>
        <taxon>Pyramimonadaceae</taxon>
        <taxon>Cymbomonas</taxon>
    </lineage>
</organism>
<dbReference type="InterPro" id="IPR017459">
    <property type="entry name" value="Glycosyl_Trfase_fam3_N_dom"/>
</dbReference>
<dbReference type="GO" id="GO:0004048">
    <property type="term" value="F:anthranilate phosphoribosyltransferase activity"/>
    <property type="evidence" value="ECO:0007669"/>
    <property type="project" value="UniProtKB-EC"/>
</dbReference>
<evidence type="ECO:0000313" key="11">
    <source>
        <dbReference type="EMBL" id="KAK3270163.1"/>
    </source>
</evidence>
<accession>A0AAE0G265</accession>
<dbReference type="Pfam" id="PF00591">
    <property type="entry name" value="Glycos_transf_3"/>
    <property type="match status" value="1"/>
</dbReference>
<dbReference type="GO" id="GO:0005829">
    <property type="term" value="C:cytosol"/>
    <property type="evidence" value="ECO:0007669"/>
    <property type="project" value="TreeGrafter"/>
</dbReference>
<keyword evidence="5" id="KW-0808">Transferase</keyword>
<protein>
    <recommendedName>
        <fullName evidence="2">anthranilate phosphoribosyltransferase</fullName>
        <ecNumber evidence="2">2.4.2.18</ecNumber>
    </recommendedName>
</protein>
<keyword evidence="7" id="KW-0057">Aromatic amino acid biosynthesis</keyword>
<name>A0AAE0G265_9CHLO</name>
<dbReference type="PANTHER" id="PTHR43285:SF2">
    <property type="entry name" value="ANTHRANILATE PHOSPHORIBOSYLTRANSFERASE"/>
    <property type="match status" value="1"/>
</dbReference>
<evidence type="ECO:0000256" key="4">
    <source>
        <dbReference type="ARBA" id="ARBA00022676"/>
    </source>
</evidence>
<dbReference type="InterPro" id="IPR005940">
    <property type="entry name" value="Anthranilate_Pribosyl_Tfrase"/>
</dbReference>
<feature type="domain" description="Glycosyl transferase family 3 N-terminal" evidence="10">
    <location>
        <begin position="78"/>
        <end position="136"/>
    </location>
</feature>
<comment type="pathway">
    <text evidence="1">Amino-acid biosynthesis; L-tryptophan biosynthesis; L-tryptophan from chorismate: step 2/5.</text>
</comment>
<keyword evidence="4" id="KW-0328">Glycosyltransferase</keyword>
<dbReference type="PANTHER" id="PTHR43285">
    <property type="entry name" value="ANTHRANILATE PHOSPHORIBOSYLTRANSFERASE"/>
    <property type="match status" value="1"/>
</dbReference>
<dbReference type="InterPro" id="IPR035902">
    <property type="entry name" value="Nuc_phospho_transferase"/>
</dbReference>
<dbReference type="GO" id="GO:0000162">
    <property type="term" value="P:L-tryptophan biosynthetic process"/>
    <property type="evidence" value="ECO:0007669"/>
    <property type="project" value="UniProtKB-KW"/>
</dbReference>
<keyword evidence="6" id="KW-0822">Tryptophan biosynthesis</keyword>
<keyword evidence="3" id="KW-0028">Amino-acid biosynthesis</keyword>
<proteinExistence type="inferred from homology"/>
<dbReference type="EC" id="2.4.2.18" evidence="2"/>
<evidence type="ECO:0000256" key="7">
    <source>
        <dbReference type="ARBA" id="ARBA00023141"/>
    </source>
</evidence>
<dbReference type="NCBIfam" id="TIGR01245">
    <property type="entry name" value="trpD"/>
    <property type="match status" value="1"/>
</dbReference>
<comment type="similarity">
    <text evidence="8">Belongs to the anthranilate phosphoribosyltransferase family.</text>
</comment>
<reference evidence="11 12" key="1">
    <citation type="journal article" date="2015" name="Genome Biol. Evol.">
        <title>Comparative Genomics of a Bacterivorous Green Alga Reveals Evolutionary Causalities and Consequences of Phago-Mixotrophic Mode of Nutrition.</title>
        <authorList>
            <person name="Burns J.A."/>
            <person name="Paasch A."/>
            <person name="Narechania A."/>
            <person name="Kim E."/>
        </authorList>
    </citation>
    <scope>NUCLEOTIDE SEQUENCE [LARGE SCALE GENOMIC DNA]</scope>
    <source>
        <strain evidence="11 12">PLY_AMNH</strain>
    </source>
</reference>
<dbReference type="SUPFAM" id="SSF47648">
    <property type="entry name" value="Nucleoside phosphorylase/phosphoribosyltransferase N-terminal domain"/>
    <property type="match status" value="1"/>
</dbReference>
<evidence type="ECO:0000256" key="5">
    <source>
        <dbReference type="ARBA" id="ARBA00022679"/>
    </source>
</evidence>
<dbReference type="HAMAP" id="MF_00211">
    <property type="entry name" value="TrpD"/>
    <property type="match status" value="1"/>
</dbReference>
<keyword evidence="12" id="KW-1185">Reference proteome</keyword>
<gene>
    <name evidence="11" type="ORF">CYMTET_21426</name>
</gene>
<evidence type="ECO:0000256" key="2">
    <source>
        <dbReference type="ARBA" id="ARBA00011948"/>
    </source>
</evidence>
<evidence type="ECO:0000313" key="12">
    <source>
        <dbReference type="Proteomes" id="UP001190700"/>
    </source>
</evidence>
<dbReference type="Gene3D" id="1.20.970.10">
    <property type="entry name" value="Transferase, Pyrimidine Nucleoside Phosphorylase, Chain C"/>
    <property type="match status" value="1"/>
</dbReference>
<evidence type="ECO:0000256" key="1">
    <source>
        <dbReference type="ARBA" id="ARBA00004907"/>
    </source>
</evidence>
<evidence type="ECO:0000256" key="3">
    <source>
        <dbReference type="ARBA" id="ARBA00022605"/>
    </source>
</evidence>
<feature type="domain" description="Glycosyl transferase family 3" evidence="9">
    <location>
        <begin position="145"/>
        <end position="395"/>
    </location>
</feature>